<feature type="transmembrane region" description="Helical" evidence="1">
    <location>
        <begin position="233"/>
        <end position="256"/>
    </location>
</feature>
<reference evidence="3" key="1">
    <citation type="journal article" date="2014" name="Int. J. Syst. Evol. Microbiol.">
        <title>Complete genome sequence of Corynebacterium casei LMG S-19264T (=DSM 44701T), isolated from a smear-ripened cheese.</title>
        <authorList>
            <consortium name="US DOE Joint Genome Institute (JGI-PGF)"/>
            <person name="Walter F."/>
            <person name="Albersmeier A."/>
            <person name="Kalinowski J."/>
            <person name="Ruckert C."/>
        </authorList>
    </citation>
    <scope>NUCLEOTIDE SEQUENCE</scope>
    <source>
        <strain evidence="3">CGMCC 1.15958</strain>
    </source>
</reference>
<dbReference type="Pfam" id="PF06580">
    <property type="entry name" value="His_kinase"/>
    <property type="match status" value="1"/>
</dbReference>
<feature type="transmembrane region" description="Helical" evidence="1">
    <location>
        <begin position="39"/>
        <end position="61"/>
    </location>
</feature>
<feature type="transmembrane region" description="Helical" evidence="1">
    <location>
        <begin position="120"/>
        <end position="139"/>
    </location>
</feature>
<name>A0A916Z026_9BACT</name>
<comment type="caution">
    <text evidence="3">The sequence shown here is derived from an EMBL/GenBank/DDBJ whole genome shotgun (WGS) entry which is preliminary data.</text>
</comment>
<protein>
    <recommendedName>
        <fullName evidence="2">Signal transduction histidine kinase internal region domain-containing protein</fullName>
    </recommendedName>
</protein>
<dbReference type="InterPro" id="IPR050640">
    <property type="entry name" value="Bact_2-comp_sensor_kinase"/>
</dbReference>
<dbReference type="EMBL" id="BMKK01000007">
    <property type="protein sequence ID" value="GGD68050.1"/>
    <property type="molecule type" value="Genomic_DNA"/>
</dbReference>
<feature type="transmembrane region" description="Helical" evidence="1">
    <location>
        <begin position="160"/>
        <end position="183"/>
    </location>
</feature>
<reference evidence="3" key="2">
    <citation type="submission" date="2020-09" db="EMBL/GenBank/DDBJ databases">
        <authorList>
            <person name="Sun Q."/>
            <person name="Zhou Y."/>
        </authorList>
    </citation>
    <scope>NUCLEOTIDE SEQUENCE</scope>
    <source>
        <strain evidence="3">CGMCC 1.15958</strain>
    </source>
</reference>
<dbReference type="InterPro" id="IPR010559">
    <property type="entry name" value="Sig_transdc_His_kin_internal"/>
</dbReference>
<accession>A0A916Z026</accession>
<feature type="transmembrane region" description="Helical" evidence="1">
    <location>
        <begin position="268"/>
        <end position="286"/>
    </location>
</feature>
<evidence type="ECO:0000313" key="3">
    <source>
        <dbReference type="EMBL" id="GGD68050.1"/>
    </source>
</evidence>
<gene>
    <name evidence="3" type="ORF">GCM10011514_35220</name>
</gene>
<dbReference type="Gene3D" id="3.30.565.10">
    <property type="entry name" value="Histidine kinase-like ATPase, C-terminal domain"/>
    <property type="match status" value="1"/>
</dbReference>
<feature type="domain" description="Signal transduction histidine kinase internal region" evidence="2">
    <location>
        <begin position="306"/>
        <end position="384"/>
    </location>
</feature>
<evidence type="ECO:0000256" key="1">
    <source>
        <dbReference type="SAM" id="Phobius"/>
    </source>
</evidence>
<keyword evidence="1" id="KW-0472">Membrane</keyword>
<evidence type="ECO:0000259" key="2">
    <source>
        <dbReference type="Pfam" id="PF06580"/>
    </source>
</evidence>
<dbReference type="Proteomes" id="UP000609064">
    <property type="component" value="Unassembled WGS sequence"/>
</dbReference>
<dbReference type="GO" id="GO:0016020">
    <property type="term" value="C:membrane"/>
    <property type="evidence" value="ECO:0007669"/>
    <property type="project" value="InterPro"/>
</dbReference>
<keyword evidence="4" id="KW-1185">Reference proteome</keyword>
<feature type="transmembrane region" description="Helical" evidence="1">
    <location>
        <begin position="195"/>
        <end position="213"/>
    </location>
</feature>
<dbReference type="PANTHER" id="PTHR34220">
    <property type="entry name" value="SENSOR HISTIDINE KINASE YPDA"/>
    <property type="match status" value="1"/>
</dbReference>
<dbReference type="PANTHER" id="PTHR34220:SF7">
    <property type="entry name" value="SENSOR HISTIDINE KINASE YPDA"/>
    <property type="match status" value="1"/>
</dbReference>
<keyword evidence="1" id="KW-1133">Transmembrane helix</keyword>
<organism evidence="3 4">
    <name type="scientific">Emticicia aquatilis</name>
    <dbReference type="NCBI Taxonomy" id="1537369"/>
    <lineage>
        <taxon>Bacteria</taxon>
        <taxon>Pseudomonadati</taxon>
        <taxon>Bacteroidota</taxon>
        <taxon>Cytophagia</taxon>
        <taxon>Cytophagales</taxon>
        <taxon>Leadbetterellaceae</taxon>
        <taxon>Emticicia</taxon>
    </lineage>
</organism>
<dbReference type="InterPro" id="IPR036890">
    <property type="entry name" value="HATPase_C_sf"/>
</dbReference>
<evidence type="ECO:0000313" key="4">
    <source>
        <dbReference type="Proteomes" id="UP000609064"/>
    </source>
</evidence>
<sequence>MFQEASSFDQTVTIAELNRVPHELIWGPLRSYNHFSNTIFPIITGAVFFLGGWFIFHYYIYPRFKEKKIDYQLFILFFMSICFVVTGVFLFDFLKLYIRHRVDNQEQVIGIKVYSLFRKLFFFTNSLAAIVIILFYEGFAQLYYFLNQKLNEEKEENFQYLIYFLNISIAGFMMLVAITANLPRKDYWYGAVRELSLMAIGATTIYFAQEAFYKKVLPYFSSIKSKSFQNGAIYFLFINLLGAIGGYFIQYISWLTYSHVYLGFHAEWIFQLFLIFTFVSIVIAFLRKVIFKEKIELKTQIVSKSAELLNLRSQINPHFLFNALNTLYSVSLKENAEKTSDGIQKLGDMMRFMLNENHQDRIPLSKEIEYLHNYIDIQRMRIDENHNIEIKVNIQNSEREIFISPMLLNPFVENAFKHGISFRSPSWIYITLTHDAQKLYFKVHNSLHPKQENSPEQANNGIGLENVKKRLELIYPNRHTLDIQVSDNDYFVSLIIGIY</sequence>
<keyword evidence="1" id="KW-0812">Transmembrane</keyword>
<dbReference type="GO" id="GO:0000155">
    <property type="term" value="F:phosphorelay sensor kinase activity"/>
    <property type="evidence" value="ECO:0007669"/>
    <property type="project" value="InterPro"/>
</dbReference>
<dbReference type="SUPFAM" id="SSF55874">
    <property type="entry name" value="ATPase domain of HSP90 chaperone/DNA topoisomerase II/histidine kinase"/>
    <property type="match status" value="1"/>
</dbReference>
<feature type="transmembrane region" description="Helical" evidence="1">
    <location>
        <begin position="73"/>
        <end position="94"/>
    </location>
</feature>
<dbReference type="AlphaFoldDB" id="A0A916Z026"/>
<proteinExistence type="predicted"/>